<feature type="domain" description="Secretion system C-terminal sorting" evidence="1">
    <location>
        <begin position="258"/>
        <end position="329"/>
    </location>
</feature>
<gene>
    <name evidence="2" type="ORF">SDC9_22593</name>
</gene>
<organism evidence="2">
    <name type="scientific">bioreactor metagenome</name>
    <dbReference type="NCBI Taxonomy" id="1076179"/>
    <lineage>
        <taxon>unclassified sequences</taxon>
        <taxon>metagenomes</taxon>
        <taxon>ecological metagenomes</taxon>
    </lineage>
</organism>
<dbReference type="Pfam" id="PF18962">
    <property type="entry name" value="Por_Secre_tail"/>
    <property type="match status" value="1"/>
</dbReference>
<proteinExistence type="predicted"/>
<evidence type="ECO:0000259" key="1">
    <source>
        <dbReference type="Pfam" id="PF18962"/>
    </source>
</evidence>
<sequence length="332" mass="37047">MNTTQKEISIIIMVFTLMAPAYINAQTYMPLPDSNATWIIQSGNSEVQDCKKIFIPDIERDTIINGLAYVKLMVMGAVFHGPWTPPPAPSHYYGPGYYGAYRSDDSGRSYIKFPDDSWELGDEEILLMDLTVEVGDTIKQLPTSEFGYDYINSDFLVDSIDYVLNGPYTRKRIMLKDLNPQWGMECDFHWVEGLGNVSSGFQNVVGCGLDNVTLNCISINDSIFLDGSYIWADPVPGNCYYPYTNAINQEEIRLPLLVYPSPASDYVIFEINTKGENGIVTIADITGRPVTSFPLNGEKTLWQTTGVKPGVYLYRLQTKEGSASGKLLIAPL</sequence>
<name>A0A644UCM1_9ZZZZ</name>
<protein>
    <recommendedName>
        <fullName evidence="1">Secretion system C-terminal sorting domain-containing protein</fullName>
    </recommendedName>
</protein>
<accession>A0A644UCM1</accession>
<dbReference type="AlphaFoldDB" id="A0A644UCM1"/>
<dbReference type="EMBL" id="VSSQ01000100">
    <property type="protein sequence ID" value="MPL76746.1"/>
    <property type="molecule type" value="Genomic_DNA"/>
</dbReference>
<reference evidence="2" key="1">
    <citation type="submission" date="2019-08" db="EMBL/GenBank/DDBJ databases">
        <authorList>
            <person name="Kucharzyk K."/>
            <person name="Murdoch R.W."/>
            <person name="Higgins S."/>
            <person name="Loffler F."/>
        </authorList>
    </citation>
    <scope>NUCLEOTIDE SEQUENCE</scope>
</reference>
<comment type="caution">
    <text evidence="2">The sequence shown here is derived from an EMBL/GenBank/DDBJ whole genome shotgun (WGS) entry which is preliminary data.</text>
</comment>
<dbReference type="NCBIfam" id="TIGR04183">
    <property type="entry name" value="Por_Secre_tail"/>
    <property type="match status" value="1"/>
</dbReference>
<evidence type="ECO:0000313" key="2">
    <source>
        <dbReference type="EMBL" id="MPL76746.1"/>
    </source>
</evidence>
<dbReference type="InterPro" id="IPR026444">
    <property type="entry name" value="Secre_tail"/>
</dbReference>